<reference evidence="3 4" key="1">
    <citation type="journal article" date="2024" name="Chem. Sci.">
        <title>Discovery of megapolipeptins by genome mining of a Burkholderiales bacteria collection.</title>
        <authorList>
            <person name="Paulo B.S."/>
            <person name="Recchia M.J.J."/>
            <person name="Lee S."/>
            <person name="Fergusson C.H."/>
            <person name="Romanowski S.B."/>
            <person name="Hernandez A."/>
            <person name="Krull N."/>
            <person name="Liu D.Y."/>
            <person name="Cavanagh H."/>
            <person name="Bos A."/>
            <person name="Gray C.A."/>
            <person name="Murphy B.T."/>
            <person name="Linington R.G."/>
            <person name="Eustaquio A.S."/>
        </authorList>
    </citation>
    <scope>NUCLEOTIDE SEQUENCE [LARGE SCALE GENOMIC DNA]</scope>
    <source>
        <strain evidence="3 4">RL21-008-BIB-A</strain>
    </source>
</reference>
<evidence type="ECO:0000313" key="4">
    <source>
        <dbReference type="Proteomes" id="UP001629246"/>
    </source>
</evidence>
<name>A0ABW9AHN1_9BURK</name>
<dbReference type="EMBL" id="JAQQFM010000011">
    <property type="protein sequence ID" value="MFL9926957.1"/>
    <property type="molecule type" value="Genomic_DNA"/>
</dbReference>
<dbReference type="InterPro" id="IPR005770">
    <property type="entry name" value="PhnD"/>
</dbReference>
<organism evidence="3 4">
    <name type="scientific">Herbaspirillum lusitanum</name>
    <dbReference type="NCBI Taxonomy" id="213312"/>
    <lineage>
        <taxon>Bacteria</taxon>
        <taxon>Pseudomonadati</taxon>
        <taxon>Pseudomonadota</taxon>
        <taxon>Betaproteobacteria</taxon>
        <taxon>Burkholderiales</taxon>
        <taxon>Oxalobacteraceae</taxon>
        <taxon>Herbaspirillum</taxon>
    </lineage>
</organism>
<dbReference type="CDD" id="cd01071">
    <property type="entry name" value="PBP2_PhnD_like"/>
    <property type="match status" value="1"/>
</dbReference>
<keyword evidence="2" id="KW-0732">Signal</keyword>
<evidence type="ECO:0000313" key="3">
    <source>
        <dbReference type="EMBL" id="MFL9926957.1"/>
    </source>
</evidence>
<comment type="caution">
    <text evidence="3">The sequence shown here is derived from an EMBL/GenBank/DDBJ whole genome shotgun (WGS) entry which is preliminary data.</text>
</comment>
<dbReference type="SUPFAM" id="SSF53850">
    <property type="entry name" value="Periplasmic binding protein-like II"/>
    <property type="match status" value="1"/>
</dbReference>
<accession>A0ABW9AHN1</accession>
<protein>
    <submittedName>
        <fullName evidence="3">Phosphate/phosphite/phosphonate ABC transporter substrate-binding protein</fullName>
    </submittedName>
</protein>
<dbReference type="Gene3D" id="3.40.190.10">
    <property type="entry name" value="Periplasmic binding protein-like II"/>
    <property type="match status" value="2"/>
</dbReference>
<keyword evidence="4" id="KW-1185">Reference proteome</keyword>
<dbReference type="PANTHER" id="PTHR35841">
    <property type="entry name" value="PHOSPHONATES-BINDING PERIPLASMIC PROTEIN"/>
    <property type="match status" value="1"/>
</dbReference>
<evidence type="ECO:0000256" key="1">
    <source>
        <dbReference type="ARBA" id="ARBA00007162"/>
    </source>
</evidence>
<gene>
    <name evidence="3" type="ORF">PQR62_21985</name>
</gene>
<comment type="similarity">
    <text evidence="1">Belongs to the phosphate/phosphite/phosphonate binding protein family.</text>
</comment>
<dbReference type="Proteomes" id="UP001629246">
    <property type="component" value="Unassembled WGS sequence"/>
</dbReference>
<sequence>MLALAMMSLSQGLLPGMAHAENAARCERPDRLKFSFVPQSNGRNDAELLAPLLEELEEALRMPVDVVQPSSYGTAIEGLLAGMVHVARLGPASYVSAHRSDPAVTPFATVMYRDELTGQESASYNSLLITRQKGPERSIEALRGKSLVLVDPDSTSGALIPRHVFSRQLGSSLERYFGRLGYTGTQESSVLAVLNREADAAFVGSSNLAATIANGKVRRDDIRILWKSEPIPFDPFVYRGQLCADIKRKIRNVFLQSKSSRHTALLTNLRAVRLVPARDEDYRIIRDLQR</sequence>
<proteinExistence type="inferred from homology"/>
<dbReference type="Pfam" id="PF12974">
    <property type="entry name" value="Phosphonate-bd"/>
    <property type="match status" value="1"/>
</dbReference>
<evidence type="ECO:0000256" key="2">
    <source>
        <dbReference type="ARBA" id="ARBA00022729"/>
    </source>
</evidence>
<dbReference type="NCBIfam" id="TIGR01098">
    <property type="entry name" value="3A0109s03R"/>
    <property type="match status" value="1"/>
</dbReference>
<dbReference type="PANTHER" id="PTHR35841:SF1">
    <property type="entry name" value="PHOSPHONATES-BINDING PERIPLASMIC PROTEIN"/>
    <property type="match status" value="1"/>
</dbReference>